<evidence type="ECO:0000259" key="2">
    <source>
        <dbReference type="Pfam" id="PF04892"/>
    </source>
</evidence>
<proteinExistence type="predicted"/>
<name>A0AAV3T8N2_9EURY</name>
<accession>A0AAV3T8N2</accession>
<reference evidence="3 4" key="1">
    <citation type="journal article" date="2019" name="Int. J. Syst. Evol. Microbiol.">
        <title>The Global Catalogue of Microorganisms (GCM) 10K type strain sequencing project: providing services to taxonomists for standard genome sequencing and annotation.</title>
        <authorList>
            <consortium name="The Broad Institute Genomics Platform"/>
            <consortium name="The Broad Institute Genome Sequencing Center for Infectious Disease"/>
            <person name="Wu L."/>
            <person name="Ma J."/>
        </authorList>
    </citation>
    <scope>NUCLEOTIDE SEQUENCE [LARGE SCALE GENOMIC DNA]</scope>
    <source>
        <strain evidence="3 4">JCM 16328</strain>
    </source>
</reference>
<comment type="caution">
    <text evidence="3">The sequence shown here is derived from an EMBL/GenBank/DDBJ whole genome shotgun (WGS) entry which is preliminary data.</text>
</comment>
<protein>
    <recommendedName>
        <fullName evidence="2">VanZ-like domain-containing protein</fullName>
    </recommendedName>
</protein>
<feature type="transmembrane region" description="Helical" evidence="1">
    <location>
        <begin position="59"/>
        <end position="77"/>
    </location>
</feature>
<dbReference type="NCBIfam" id="NF037970">
    <property type="entry name" value="vanZ_1"/>
    <property type="match status" value="1"/>
</dbReference>
<dbReference type="PANTHER" id="PTHR28008">
    <property type="entry name" value="DOMAIN PROTEIN, PUTATIVE (AFU_ORTHOLOGUE AFUA_3G10980)-RELATED"/>
    <property type="match status" value="1"/>
</dbReference>
<organism evidence="3 4">
    <name type="scientific">Natronoarchaeum mannanilyticum</name>
    <dbReference type="NCBI Taxonomy" id="926360"/>
    <lineage>
        <taxon>Archaea</taxon>
        <taxon>Methanobacteriati</taxon>
        <taxon>Methanobacteriota</taxon>
        <taxon>Stenosarchaea group</taxon>
        <taxon>Halobacteria</taxon>
        <taxon>Halobacteriales</taxon>
        <taxon>Natronoarchaeaceae</taxon>
    </lineage>
</organism>
<keyword evidence="1" id="KW-1133">Transmembrane helix</keyword>
<dbReference type="Proteomes" id="UP001500420">
    <property type="component" value="Unassembled WGS sequence"/>
</dbReference>
<sequence length="154" mass="16897">MRLRRVLTEQMQREVPVPLLPSRWRWALVGVVAAVIFYASVLVVPPQTPDPGPIGVDKIQHAAGYFVLGVTIAYALVDRGVERRTGLLAVLLLPVLYGAGIEVAQSFTAVRTFDVADMLANAVGGMLACSWFRIAPRLSFVPPERWLSIVRSSE</sequence>
<keyword evidence="1" id="KW-0472">Membrane</keyword>
<gene>
    <name evidence="3" type="ORF">GCM10009020_12970</name>
</gene>
<evidence type="ECO:0000313" key="4">
    <source>
        <dbReference type="Proteomes" id="UP001500420"/>
    </source>
</evidence>
<feature type="transmembrane region" description="Helical" evidence="1">
    <location>
        <begin position="26"/>
        <end position="47"/>
    </location>
</feature>
<dbReference type="PANTHER" id="PTHR28008:SF1">
    <property type="entry name" value="DOMAIN PROTEIN, PUTATIVE (AFU_ORTHOLOGUE AFUA_3G10980)-RELATED"/>
    <property type="match status" value="1"/>
</dbReference>
<feature type="transmembrane region" description="Helical" evidence="1">
    <location>
        <begin position="86"/>
        <end position="106"/>
    </location>
</feature>
<evidence type="ECO:0000313" key="3">
    <source>
        <dbReference type="EMBL" id="GAA0668555.1"/>
    </source>
</evidence>
<dbReference type="EMBL" id="BAAADV010000001">
    <property type="protein sequence ID" value="GAA0668555.1"/>
    <property type="molecule type" value="Genomic_DNA"/>
</dbReference>
<feature type="domain" description="VanZ-like" evidence="2">
    <location>
        <begin position="59"/>
        <end position="133"/>
    </location>
</feature>
<evidence type="ECO:0000256" key="1">
    <source>
        <dbReference type="SAM" id="Phobius"/>
    </source>
</evidence>
<dbReference type="Pfam" id="PF04892">
    <property type="entry name" value="VanZ"/>
    <property type="match status" value="1"/>
</dbReference>
<keyword evidence="4" id="KW-1185">Reference proteome</keyword>
<keyword evidence="1" id="KW-0812">Transmembrane</keyword>
<dbReference type="AlphaFoldDB" id="A0AAV3T8N2"/>
<dbReference type="InterPro" id="IPR006976">
    <property type="entry name" value="VanZ-like"/>
</dbReference>